<dbReference type="OrthoDB" id="391137at2759"/>
<organism evidence="5 6">
    <name type="scientific">Acanthamoeba castellanii (strain ATCC 30010 / Neff)</name>
    <dbReference type="NCBI Taxonomy" id="1257118"/>
    <lineage>
        <taxon>Eukaryota</taxon>
        <taxon>Amoebozoa</taxon>
        <taxon>Discosea</taxon>
        <taxon>Longamoebia</taxon>
        <taxon>Centramoebida</taxon>
        <taxon>Acanthamoebidae</taxon>
        <taxon>Acanthamoeba</taxon>
    </lineage>
</organism>
<proteinExistence type="predicted"/>
<dbReference type="RefSeq" id="XP_004346557.1">
    <property type="nucleotide sequence ID" value="XM_004346507.1"/>
</dbReference>
<evidence type="ECO:0000313" key="5">
    <source>
        <dbReference type="EMBL" id="ELR21612.1"/>
    </source>
</evidence>
<keyword evidence="6" id="KW-1185">Reference proteome</keyword>
<dbReference type="VEuPathDB" id="AmoebaDB:ACA1_228930"/>
<dbReference type="Pfam" id="PF04652">
    <property type="entry name" value="Vta1"/>
    <property type="match status" value="1"/>
</dbReference>
<dbReference type="KEGG" id="acan:ACA1_228930"/>
<reference evidence="5 6" key="1">
    <citation type="journal article" date="2013" name="Genome Biol.">
        <title>Genome of Acanthamoeba castellanii highlights extensive lateral gene transfer and early evolution of tyrosine kinase signaling.</title>
        <authorList>
            <person name="Clarke M."/>
            <person name="Lohan A.J."/>
            <person name="Liu B."/>
            <person name="Lagkouvardos I."/>
            <person name="Roy S."/>
            <person name="Zafar N."/>
            <person name="Bertelli C."/>
            <person name="Schilde C."/>
            <person name="Kianianmomeni A."/>
            <person name="Burglin T.R."/>
            <person name="Frech C."/>
            <person name="Turcotte B."/>
            <person name="Kopec K.O."/>
            <person name="Synnott J.M."/>
            <person name="Choo C."/>
            <person name="Paponov I."/>
            <person name="Finkler A."/>
            <person name="Soon Heng Tan C."/>
            <person name="Hutchins A.P."/>
            <person name="Weinmeier T."/>
            <person name="Rattei T."/>
            <person name="Chu J.S."/>
            <person name="Gimenez G."/>
            <person name="Irimia M."/>
            <person name="Rigden D.J."/>
            <person name="Fitzpatrick D.A."/>
            <person name="Lorenzo-Morales J."/>
            <person name="Bateman A."/>
            <person name="Chiu C.H."/>
            <person name="Tang P."/>
            <person name="Hegemann P."/>
            <person name="Fromm H."/>
            <person name="Raoult D."/>
            <person name="Greub G."/>
            <person name="Miranda-Saavedra D."/>
            <person name="Chen N."/>
            <person name="Nash P."/>
            <person name="Ginger M.L."/>
            <person name="Horn M."/>
            <person name="Schaap P."/>
            <person name="Caler L."/>
            <person name="Loftus B."/>
        </authorList>
    </citation>
    <scope>NUCLEOTIDE SEQUENCE [LARGE SCALE GENOMIC DNA]</scope>
    <source>
        <strain evidence="5 6">Neff</strain>
    </source>
</reference>
<feature type="region of interest" description="Disordered" evidence="3">
    <location>
        <begin position="403"/>
        <end position="422"/>
    </location>
</feature>
<dbReference type="Gene3D" id="1.25.40.270">
    <property type="entry name" value="Vacuolar protein sorting-associated protein vta1"/>
    <property type="match status" value="1"/>
</dbReference>
<sequence>MEGGQPQVPPTLKQLAPILKHSAQLRGQVPVMSYLCSLYAVQLGLKIKGNDPASKTFLFGLMDRLEQHRAELGSALSQIPDQKAFATNFAVKVFGHADDEYRDGLATRDTAKNFYASTVFFDVLRQFDDPLPEEIENMRKYAKYSAVQITKAIKQGIPVVHPDSELQDTQSDGFAIGGDFDPFSAAAGFPTIPSAGSPSSMMGQNVQSPPPHYGGGGGSPAPTQHHQAGQPYGSPSVTQPTPFDAYSGGGFDIPSVSHSFDHPASRRDLASPPSSAASSAAPHFPAMSPPPAHAFPPAFDAGGSNPYAPAPTSGSPQPPHDAAPAADDSIEQLLSLFPMRQRRRTDSEDQPVPRAAVEAAAAAVAHGVVAVRLSLPTTRPLGHATFCTAGGGASFASVAWPRPSGASPGTSPSTGSACPGPGPYPSTGAHLCPSAQHRLSTSRIHAFRRGLGESAKGLLSLRAMCRFEDTPYAVQNLQLALSLLTGKQYN</sequence>
<feature type="compositionally biased region" description="Low complexity" evidence="3">
    <location>
        <begin position="270"/>
        <end position="286"/>
    </location>
</feature>
<protein>
    <recommendedName>
        <fullName evidence="4">Vta1/callose synthase N-terminal domain-containing protein</fullName>
    </recommendedName>
</protein>
<evidence type="ECO:0000259" key="4">
    <source>
        <dbReference type="Pfam" id="PF04652"/>
    </source>
</evidence>
<dbReference type="Proteomes" id="UP000011083">
    <property type="component" value="Unassembled WGS sequence"/>
</dbReference>
<gene>
    <name evidence="5" type="ORF">ACA1_228930</name>
</gene>
<dbReference type="InterPro" id="IPR044538">
    <property type="entry name" value="Vta1-like"/>
</dbReference>
<comment type="subcellular location">
    <subcellularLocation>
        <location evidence="1">Endomembrane system</location>
    </subcellularLocation>
</comment>
<evidence type="ECO:0000256" key="2">
    <source>
        <dbReference type="ARBA" id="ARBA00023136"/>
    </source>
</evidence>
<dbReference type="EMBL" id="KB007901">
    <property type="protein sequence ID" value="ELR21612.1"/>
    <property type="molecule type" value="Genomic_DNA"/>
</dbReference>
<dbReference type="AlphaFoldDB" id="L8H8T2"/>
<feature type="compositionally biased region" description="Basic and acidic residues" evidence="3">
    <location>
        <begin position="259"/>
        <end position="269"/>
    </location>
</feature>
<feature type="compositionally biased region" description="Polar residues" evidence="3">
    <location>
        <begin position="194"/>
        <end position="207"/>
    </location>
</feature>
<dbReference type="PANTHER" id="PTHR46009">
    <property type="entry name" value="VACUOLAR PROTEIN SORTING-ASSOCIATED PROTEIN VTA1 HOMOLOG"/>
    <property type="match status" value="1"/>
</dbReference>
<name>L8H8T2_ACACF</name>
<feature type="region of interest" description="Disordered" evidence="3">
    <location>
        <begin position="187"/>
        <end position="325"/>
    </location>
</feature>
<dbReference type="GO" id="GO:0005771">
    <property type="term" value="C:multivesicular body"/>
    <property type="evidence" value="ECO:0007669"/>
    <property type="project" value="TreeGrafter"/>
</dbReference>
<keyword evidence="2" id="KW-0472">Membrane</keyword>
<dbReference type="STRING" id="1257118.L8H8T2"/>
<feature type="domain" description="Vta1/callose synthase N-terminal" evidence="4">
    <location>
        <begin position="15"/>
        <end position="154"/>
    </location>
</feature>
<dbReference type="InterPro" id="IPR039431">
    <property type="entry name" value="Vta1/CALS_N"/>
</dbReference>
<evidence type="ECO:0000313" key="6">
    <source>
        <dbReference type="Proteomes" id="UP000011083"/>
    </source>
</evidence>
<feature type="compositionally biased region" description="Low complexity" evidence="3">
    <location>
        <begin position="403"/>
        <end position="419"/>
    </location>
</feature>
<dbReference type="PANTHER" id="PTHR46009:SF1">
    <property type="entry name" value="VACUOLAR PROTEIN SORTING-ASSOCIATED PROTEIN VTA1 HOMOLOG"/>
    <property type="match status" value="1"/>
</dbReference>
<dbReference type="GeneID" id="14922515"/>
<accession>L8H8T2</accession>
<evidence type="ECO:0000256" key="3">
    <source>
        <dbReference type="SAM" id="MobiDB-lite"/>
    </source>
</evidence>
<dbReference type="InterPro" id="IPR023175">
    <property type="entry name" value="Vta1/CALS_N_sf"/>
</dbReference>
<dbReference type="OMA" id="AYWCEYH"/>
<dbReference type="GO" id="GO:0032511">
    <property type="term" value="P:late endosome to vacuole transport via multivesicular body sorting pathway"/>
    <property type="evidence" value="ECO:0007669"/>
    <property type="project" value="InterPro"/>
</dbReference>
<evidence type="ECO:0000256" key="1">
    <source>
        <dbReference type="ARBA" id="ARBA00004308"/>
    </source>
</evidence>